<dbReference type="RefSeq" id="WP_155365543.1">
    <property type="nucleotide sequence ID" value="NZ_CP043930.1"/>
</dbReference>
<evidence type="ECO:0000256" key="1">
    <source>
        <dbReference type="SAM" id="MobiDB-lite"/>
    </source>
</evidence>
<name>A0A6I6AED0_9PLAN</name>
<feature type="chain" id="PRO_5026015865" evidence="2">
    <location>
        <begin position="28"/>
        <end position="158"/>
    </location>
</feature>
<evidence type="ECO:0000256" key="2">
    <source>
        <dbReference type="SAM" id="SignalP"/>
    </source>
</evidence>
<organism evidence="3 4">
    <name type="scientific">Gimesia benthica</name>
    <dbReference type="NCBI Taxonomy" id="2608982"/>
    <lineage>
        <taxon>Bacteria</taxon>
        <taxon>Pseudomonadati</taxon>
        <taxon>Planctomycetota</taxon>
        <taxon>Planctomycetia</taxon>
        <taxon>Planctomycetales</taxon>
        <taxon>Planctomycetaceae</taxon>
        <taxon>Gimesia</taxon>
    </lineage>
</organism>
<dbReference type="KEGG" id="gim:F1728_19865"/>
<keyword evidence="4" id="KW-1185">Reference proteome</keyword>
<evidence type="ECO:0000313" key="4">
    <source>
        <dbReference type="Proteomes" id="UP000427281"/>
    </source>
</evidence>
<gene>
    <name evidence="3" type="ORF">F1728_19865</name>
</gene>
<reference evidence="3 4" key="1">
    <citation type="submission" date="2019-09" db="EMBL/GenBank/DDBJ databases">
        <title>Gimesia benthica sp. nov., a novel bacterium isolated from deep-sea water of the Northwest Indian Ocean.</title>
        <authorList>
            <person name="Dai X."/>
        </authorList>
    </citation>
    <scope>NUCLEOTIDE SEQUENCE [LARGE SCALE GENOMIC DNA]</scope>
    <source>
        <strain evidence="3 4">E7</strain>
    </source>
</reference>
<sequence length="158" mass="17205">MFRKTVSLILIPFVMLTQSVAFGHAHADNQPAGHDLRVHIHLNSSEADAEHGHVHSHGNHCHAHGDHAHSEQEQEPSSQLDSPFDHDSSAIYLNSTDLTSGARSNINLDVNDLLLRSLTRADSVSEVVSAYGPALREPDCAPPDTAAPLFLRHHAILI</sequence>
<protein>
    <submittedName>
        <fullName evidence="3">Uncharacterized protein</fullName>
    </submittedName>
</protein>
<feature type="region of interest" description="Disordered" evidence="1">
    <location>
        <begin position="47"/>
        <end position="86"/>
    </location>
</feature>
<dbReference type="AlphaFoldDB" id="A0A6I6AED0"/>
<keyword evidence="2" id="KW-0732">Signal</keyword>
<proteinExistence type="predicted"/>
<dbReference type="EMBL" id="CP043930">
    <property type="protein sequence ID" value="QGQ24803.1"/>
    <property type="molecule type" value="Genomic_DNA"/>
</dbReference>
<feature type="signal peptide" evidence="2">
    <location>
        <begin position="1"/>
        <end position="27"/>
    </location>
</feature>
<feature type="compositionally biased region" description="Basic and acidic residues" evidence="1">
    <location>
        <begin position="63"/>
        <end position="72"/>
    </location>
</feature>
<accession>A0A6I6AED0</accession>
<evidence type="ECO:0000313" key="3">
    <source>
        <dbReference type="EMBL" id="QGQ24803.1"/>
    </source>
</evidence>
<dbReference type="Proteomes" id="UP000427281">
    <property type="component" value="Chromosome"/>
</dbReference>